<feature type="compositionally biased region" description="Polar residues" evidence="1">
    <location>
        <begin position="687"/>
        <end position="698"/>
    </location>
</feature>
<feature type="compositionally biased region" description="Polar residues" evidence="1">
    <location>
        <begin position="2509"/>
        <end position="2521"/>
    </location>
</feature>
<accession>A0ABR0RJU4</accession>
<feature type="compositionally biased region" description="Low complexity" evidence="1">
    <location>
        <begin position="2169"/>
        <end position="2180"/>
    </location>
</feature>
<feature type="compositionally biased region" description="Basic and acidic residues" evidence="1">
    <location>
        <begin position="1656"/>
        <end position="1669"/>
    </location>
</feature>
<name>A0ABR0RJU4_9EURO</name>
<dbReference type="EMBL" id="JAVHJV010000008">
    <property type="protein sequence ID" value="KAK5940860.1"/>
    <property type="molecule type" value="Genomic_DNA"/>
</dbReference>
<feature type="region of interest" description="Disordered" evidence="1">
    <location>
        <begin position="2337"/>
        <end position="2356"/>
    </location>
</feature>
<feature type="compositionally biased region" description="Acidic residues" evidence="1">
    <location>
        <begin position="1672"/>
        <end position="1681"/>
    </location>
</feature>
<feature type="compositionally biased region" description="Pro residues" evidence="1">
    <location>
        <begin position="961"/>
        <end position="980"/>
    </location>
</feature>
<evidence type="ECO:0000313" key="2">
    <source>
        <dbReference type="EMBL" id="KAK5940860.1"/>
    </source>
</evidence>
<feature type="compositionally biased region" description="Basic and acidic residues" evidence="1">
    <location>
        <begin position="2571"/>
        <end position="2582"/>
    </location>
</feature>
<feature type="region of interest" description="Disordered" evidence="1">
    <location>
        <begin position="2552"/>
        <end position="2635"/>
    </location>
</feature>
<feature type="compositionally biased region" description="Basic and acidic residues" evidence="1">
    <location>
        <begin position="1970"/>
        <end position="1989"/>
    </location>
</feature>
<feature type="compositionally biased region" description="Low complexity" evidence="1">
    <location>
        <begin position="183"/>
        <end position="201"/>
    </location>
</feature>
<feature type="region of interest" description="Disordered" evidence="1">
    <location>
        <begin position="2094"/>
        <end position="2324"/>
    </location>
</feature>
<feature type="compositionally biased region" description="Basic and acidic residues" evidence="1">
    <location>
        <begin position="1504"/>
        <end position="1517"/>
    </location>
</feature>
<feature type="region of interest" description="Disordered" evidence="1">
    <location>
        <begin position="2024"/>
        <end position="2065"/>
    </location>
</feature>
<feature type="compositionally biased region" description="Basic and acidic residues" evidence="1">
    <location>
        <begin position="1776"/>
        <end position="1788"/>
    </location>
</feature>
<feature type="region of interest" description="Disordered" evidence="1">
    <location>
        <begin position="2508"/>
        <end position="2532"/>
    </location>
</feature>
<feature type="region of interest" description="Disordered" evidence="1">
    <location>
        <begin position="1411"/>
        <end position="1451"/>
    </location>
</feature>
<feature type="compositionally biased region" description="Basic and acidic residues" evidence="1">
    <location>
        <begin position="2617"/>
        <end position="2635"/>
    </location>
</feature>
<feature type="compositionally biased region" description="Polar residues" evidence="1">
    <location>
        <begin position="2555"/>
        <end position="2564"/>
    </location>
</feature>
<feature type="compositionally biased region" description="Polar residues" evidence="1">
    <location>
        <begin position="1232"/>
        <end position="1245"/>
    </location>
</feature>
<feature type="region of interest" description="Disordered" evidence="1">
    <location>
        <begin position="1776"/>
        <end position="1816"/>
    </location>
</feature>
<feature type="region of interest" description="Disordered" evidence="1">
    <location>
        <begin position="1954"/>
        <end position="2004"/>
    </location>
</feature>
<dbReference type="GeneID" id="90000726"/>
<proteinExistence type="predicted"/>
<feature type="compositionally biased region" description="Basic and acidic residues" evidence="1">
    <location>
        <begin position="1726"/>
        <end position="1738"/>
    </location>
</feature>
<feature type="compositionally biased region" description="Polar residues" evidence="1">
    <location>
        <begin position="1954"/>
        <end position="1968"/>
    </location>
</feature>
<feature type="compositionally biased region" description="Polar residues" evidence="1">
    <location>
        <begin position="1594"/>
        <end position="1603"/>
    </location>
</feature>
<comment type="caution">
    <text evidence="2">The sequence shown here is derived from an EMBL/GenBank/DDBJ whole genome shotgun (WGS) entry which is preliminary data.</text>
</comment>
<feature type="region of interest" description="Disordered" evidence="1">
    <location>
        <begin position="172"/>
        <end position="220"/>
    </location>
</feature>
<feature type="region of interest" description="Disordered" evidence="1">
    <location>
        <begin position="1722"/>
        <end position="1743"/>
    </location>
</feature>
<evidence type="ECO:0000313" key="3">
    <source>
        <dbReference type="Proteomes" id="UP001334248"/>
    </source>
</evidence>
<feature type="region of interest" description="Disordered" evidence="1">
    <location>
        <begin position="2362"/>
        <end position="2409"/>
    </location>
</feature>
<feature type="compositionally biased region" description="Basic and acidic residues" evidence="1">
    <location>
        <begin position="1682"/>
        <end position="1695"/>
    </location>
</feature>
<feature type="region of interest" description="Disordered" evidence="1">
    <location>
        <begin position="591"/>
        <end position="633"/>
    </location>
</feature>
<feature type="region of interest" description="Disordered" evidence="1">
    <location>
        <begin position="645"/>
        <end position="796"/>
    </location>
</feature>
<gene>
    <name evidence="2" type="ORF">PMZ80_007277</name>
</gene>
<feature type="compositionally biased region" description="Polar residues" evidence="1">
    <location>
        <begin position="854"/>
        <end position="866"/>
    </location>
</feature>
<feature type="compositionally biased region" description="Polar residues" evidence="1">
    <location>
        <begin position="710"/>
        <end position="753"/>
    </location>
</feature>
<dbReference type="Proteomes" id="UP001334248">
    <property type="component" value="Unassembled WGS sequence"/>
</dbReference>
<feature type="compositionally biased region" description="Basic and acidic residues" evidence="1">
    <location>
        <begin position="2124"/>
        <end position="2144"/>
    </location>
</feature>
<feature type="region of interest" description="Disordered" evidence="1">
    <location>
        <begin position="1486"/>
        <end position="1615"/>
    </location>
</feature>
<sequence>MAFTTSPSGATSCTTINGPFQLPYRQYINCQPPGYAFPPPTIADYAPTPVATSSTTPLPDDAIAQFWHPVDFAITPTLASEATHGHSVSALPSSLPTYALARDPTVVINNNHIDLSGQCCMPIFPTLLAVAGAIIGLMVLKWFAIEHYLGTNRNCTMGGWWTGLLNMHWRQRTPGSDEEAGRGHQSGSSSGYGSSSLTSSSATRPKLQRRPTTDLLREQLQQEPTLRDLLEYDNERILQIIAESRAIRQRYRPDGQQPHSPTQPFSTSAEQHQRLIKFYEEFAPSLVAEPSSGYVETQEVENINGHLTDADAAMLANHRHRNSNRRGQEQYSIFSANMPETYSQKLESEYRRRLPANDMAPSDISTVNNSSTQPPASRRSTRTVPGWDFRGSDGQYLQDPNGIRDSDIKWVGVKPTGRQLPVRPVRGRRGAVSAEVMRPGTDFVVMSCMCRAPHDWEDGPSVPSLTANAVTHGPGGNCIECCMRKNSLQSPLAVPRPYPGQKEQYRQEQRLLQNQFGEREARLREWRSGGEDRRELAKMKEELEEMWGEVRRQEAQLEEERAAHATNVFNGKVMFVTSEEAIEAMKRALPTNGANVSSEQHGADMNVGGAQPSGLRGGGPPHPQHQQCHHPERVARDRAWEDFRRREAVQASPAKPPATSYPMASGQQHRRLTDIVNQPVERKKAAASQSRPTSTGNVSGVKPAPPKASVPNNRPRPSSLPFSETDRTQIASKNNARQSQSTSVRATATSNVSGKEPIPSSVGPQIKRSQTSKPLQAPATRPSGTSFLSATYPPQRHSTKALQEIGLETGVNLRALEHNIRALRTAGHTHIGFDQTTNDILRTAAIAQAPASSVVSANPTQAASSKVNKKAATENDSWSNAAVYDDGSTVVASQGRSSGLRGGSGTPICFPRRRSRVVLPSSCPTSTSKHPQDHDDDADEWVSSSSATSNDDSEDSNRQQPPRPRPPLRPIPIPNTPGPRPRPRPRVGINLPHVPGNATLKPKHDFDNGNDGQRATAHFSPLERGSNEVWSRSRSLTPEEWKKEVERLRALSQIASANPSKHSGPRTIPASATDPGDVVAFPVALPLLPHETHLPARNDQRMTRREVAAAGIPGRSRCCCPECLNHHIWGNSRRRSNDFLTLDASPLHRRCTCRHCGNVHHRNENPSPGRDNGSSGLRIWSARRCFLRGGGDDDRRVYRYQQPTVQDADDDDDWETASETSSDEFRNPASAEASTTAQRGSQNSGEAFRPAETGYFIENGVRRPIEEATVGWPPAHQTHINTPAGHANVHDGGNAHGAPRARAVPCSNEGIGDGPRQQTDQLSMGRLHAALPSQRILDNPSRPCCTSLAFCEEHKGLPTDRLSVEEVLRCQLRRVQLHMAAREAQHQIGHHGMPAGRAGDSTAGSIRAESGRVSHNGMDENVTTEGSVGVDTDDEVRDYLPSQGWFPDLRPNAPVTSALRHQDIFAGRRQSRSLAFRGSPLETILEANSSDSPSSPASDGGQELEDHASIRHETPQRRREHRVGYSDFAPATAANDQFLRHSPNPIPLPRPAHLRRTRSDSGDLQTLNFVYPRYHHRTDQRRFPIERLPPPSPRSGSANTSSHRPSEREPELQPCQCPRCRDRHVVAVDTAPSSPAFPSFHHCICSRCDNVHDRTLPRLGDSDDERRGQSSDSDDDGDEEDRPTGGRNDEGERYGLRGGAGRLSDLDFDTLERDGPLAAFSDAYDTDERAQGRSDRRTGSACYHSLSSRRTGRINANLDCNDIERDGPVRAISDAHEAGHLPRPEPGRGRHSWAQRGAVPLQDEQSQLNANRSSSRRNTTVVPICAVCKREKKHFRCGKKKERCNDCQCPLQPAGTRAASGSRSAQGQLFHRTGIDEHHAGVREHGVSYTTAPRMRGGAGNASDLDLEHIMDDVYEQVPDPGMYCSGCGRLAEECPCMRAFKNRNAQVYRWLGQTSTADPPDRSTSASREAYDPRTSREDYDRWNESRVPHTHPGHRAMIQPQAQPLTPLDAYLIWEAENVENPGDAATAPLPGSNDDVAASRAPPGPQTQPANGSPPRSERPARDGECRICLHPTRHCTCALTRRYALQSAQLGPRGGLPRRGARLRGGGGDADPDLQPYPFDTDRNIREVVRGRRTGYERRGNIAGDQTGDNDDRSDVDDDYDDDSTSTSTSSSLESWPPEPSPEPCVQECIALHGRRNRDAIGPRNVSRQVGHDHHELSPMNRDFRVNLASVDEPDNNQNTGPSDSHTENTSGGTPNNAENDTFHHQPPAFGLEQPYFGTVPGAQRRQRHASTSSPLRQSWSAPRGHGHPFLPETDNLVVSDPRGESEIEVGMERLSVGEHEQQDGNRRGLRGGCGCSRSSAAAGSVTYPSTTRGSNLSNTTERLQRQRGGSGSRSSEYHSLRSGVHGRCHCNHGDTSEVTSRDPVFHLLEQVLSALRDPYHHRDNQRSPLDRRYTGTCARGLYREPSTRPSYMLGGWPMHVVNQWNIDQRGSRGDVDAKEVQHQPLPSTSNQKSCTCPSIPDDTGFDTERATSELPYISYIPRPAPAPASQVYSCNTQQRVPGYGRGDWHERREERNRRENRHSGFAHGRKGRKREVGGSATGTELGGWLPRQRGEQKESREIDRDGDERG</sequence>
<feature type="compositionally biased region" description="Basic and acidic residues" evidence="1">
    <location>
        <begin position="2214"/>
        <end position="2229"/>
    </location>
</feature>
<feature type="region of interest" description="Disordered" evidence="1">
    <location>
        <begin position="1202"/>
        <end position="1249"/>
    </location>
</feature>
<keyword evidence="3" id="KW-1185">Reference proteome</keyword>
<feature type="region of interest" description="Disordered" evidence="1">
    <location>
        <begin position="892"/>
        <end position="1024"/>
    </location>
</feature>
<feature type="compositionally biased region" description="Acidic residues" evidence="1">
    <location>
        <begin position="1207"/>
        <end position="1216"/>
    </location>
</feature>
<feature type="compositionally biased region" description="Acidic residues" evidence="1">
    <location>
        <begin position="2152"/>
        <end position="2168"/>
    </location>
</feature>
<dbReference type="RefSeq" id="XP_064728950.1">
    <property type="nucleotide sequence ID" value="XM_064875685.1"/>
</dbReference>
<feature type="region of interest" description="Disordered" evidence="1">
    <location>
        <begin position="1656"/>
        <end position="1704"/>
    </location>
</feature>
<organism evidence="2 3">
    <name type="scientific">Knufia obscura</name>
    <dbReference type="NCBI Taxonomy" id="1635080"/>
    <lineage>
        <taxon>Eukaryota</taxon>
        <taxon>Fungi</taxon>
        <taxon>Dikarya</taxon>
        <taxon>Ascomycota</taxon>
        <taxon>Pezizomycotina</taxon>
        <taxon>Eurotiomycetes</taxon>
        <taxon>Chaetothyriomycetidae</taxon>
        <taxon>Chaetothyriales</taxon>
        <taxon>Trichomeriaceae</taxon>
        <taxon>Knufia</taxon>
    </lineage>
</organism>
<feature type="compositionally biased region" description="Polar residues" evidence="1">
    <location>
        <begin position="2240"/>
        <end position="2264"/>
    </location>
</feature>
<feature type="compositionally biased region" description="Basic and acidic residues" evidence="1">
    <location>
        <begin position="2340"/>
        <end position="2351"/>
    </location>
</feature>
<feature type="region of interest" description="Disordered" evidence="1">
    <location>
        <begin position="358"/>
        <end position="401"/>
    </location>
</feature>
<protein>
    <submittedName>
        <fullName evidence="2">Uncharacterized protein</fullName>
    </submittedName>
</protein>
<evidence type="ECO:0000256" key="1">
    <source>
        <dbReference type="SAM" id="MobiDB-lite"/>
    </source>
</evidence>
<feature type="compositionally biased region" description="Polar residues" evidence="1">
    <location>
        <begin position="2371"/>
        <end position="2385"/>
    </location>
</feature>
<feature type="compositionally biased region" description="Low complexity" evidence="1">
    <location>
        <begin position="1489"/>
        <end position="1499"/>
    </location>
</feature>
<feature type="compositionally biased region" description="Polar residues" evidence="1">
    <location>
        <begin position="1803"/>
        <end position="1816"/>
    </location>
</feature>
<feature type="region of interest" description="Disordered" evidence="1">
    <location>
        <begin position="854"/>
        <end position="874"/>
    </location>
</feature>
<feature type="compositionally biased region" description="Polar residues" evidence="1">
    <location>
        <begin position="363"/>
        <end position="375"/>
    </location>
</feature>
<feature type="compositionally biased region" description="Polar residues" evidence="1">
    <location>
        <begin position="2294"/>
        <end position="2305"/>
    </location>
</feature>
<reference evidence="2 3" key="1">
    <citation type="journal article" date="2023" name="Res Sq">
        <title>Genomic and morphological characterization of Knufia obscura isolated from the Mars 2020 spacecraft assembly facility.</title>
        <authorList>
            <person name="Chander A.M."/>
            <person name="Teixeira M.M."/>
            <person name="Singh N.K."/>
            <person name="Williams M.P."/>
            <person name="Parker C.W."/>
            <person name="Leo P."/>
            <person name="Stajich J.E."/>
            <person name="Torok T."/>
            <person name="Tighe S."/>
            <person name="Mason C.E."/>
            <person name="Venkateswaran K."/>
        </authorList>
    </citation>
    <scope>NUCLEOTIDE SEQUENCE [LARGE SCALE GENOMIC DNA]</scope>
    <source>
        <strain evidence="2 3">CCFEE 5817</strain>
    </source>
</reference>